<name>A0A6J6H011_9ZZZZ</name>
<feature type="domain" description="Methyltransferase type 11" evidence="1">
    <location>
        <begin position="58"/>
        <end position="152"/>
    </location>
</feature>
<dbReference type="PANTHER" id="PTHR43861">
    <property type="entry name" value="TRANS-ACONITATE 2-METHYLTRANSFERASE-RELATED"/>
    <property type="match status" value="1"/>
</dbReference>
<dbReference type="PANTHER" id="PTHR43861:SF1">
    <property type="entry name" value="TRANS-ACONITATE 2-METHYLTRANSFERASE"/>
    <property type="match status" value="1"/>
</dbReference>
<sequence>MQSDWNLRATEDAWYAIDTMTQHDDSSSFYARSSELVPVICDPVIERLEIDSRQEVVLEIGCGVGRLFPGLSDRFREVWGIDISSVMVAEGERNCPVSARWIVGDGSSLSGVEDCSVGHVISFEVFQHVPKIEFIESYFREILRVLRVGGTFQIQMRCGSDSKRQEQFRKLPRPMRVVAAKILGYLRRIGVRAAGELMVEGDIDTWLGTIVDPQEMANYCANLGFCDLAVLEDSVHVDGMGFWLIGRKA</sequence>
<gene>
    <name evidence="2" type="ORF">UFOPK1827_00961</name>
</gene>
<organism evidence="2">
    <name type="scientific">freshwater metagenome</name>
    <dbReference type="NCBI Taxonomy" id="449393"/>
    <lineage>
        <taxon>unclassified sequences</taxon>
        <taxon>metagenomes</taxon>
        <taxon>ecological metagenomes</taxon>
    </lineage>
</organism>
<dbReference type="Pfam" id="PF08241">
    <property type="entry name" value="Methyltransf_11"/>
    <property type="match status" value="1"/>
</dbReference>
<evidence type="ECO:0000313" key="2">
    <source>
        <dbReference type="EMBL" id="CAB4605980.1"/>
    </source>
</evidence>
<dbReference type="SUPFAM" id="SSF53335">
    <property type="entry name" value="S-adenosyl-L-methionine-dependent methyltransferases"/>
    <property type="match status" value="1"/>
</dbReference>
<dbReference type="EMBL" id="CAEZUO010000038">
    <property type="protein sequence ID" value="CAB4605980.1"/>
    <property type="molecule type" value="Genomic_DNA"/>
</dbReference>
<reference evidence="2" key="1">
    <citation type="submission" date="2020-05" db="EMBL/GenBank/DDBJ databases">
        <authorList>
            <person name="Chiriac C."/>
            <person name="Salcher M."/>
            <person name="Ghai R."/>
            <person name="Kavagutti S V."/>
        </authorList>
    </citation>
    <scope>NUCLEOTIDE SEQUENCE</scope>
</reference>
<dbReference type="GO" id="GO:0008757">
    <property type="term" value="F:S-adenosylmethionine-dependent methyltransferase activity"/>
    <property type="evidence" value="ECO:0007669"/>
    <property type="project" value="InterPro"/>
</dbReference>
<dbReference type="CDD" id="cd02440">
    <property type="entry name" value="AdoMet_MTases"/>
    <property type="match status" value="1"/>
</dbReference>
<dbReference type="AlphaFoldDB" id="A0A6J6H011"/>
<dbReference type="InterPro" id="IPR013216">
    <property type="entry name" value="Methyltransf_11"/>
</dbReference>
<dbReference type="InterPro" id="IPR029063">
    <property type="entry name" value="SAM-dependent_MTases_sf"/>
</dbReference>
<protein>
    <submittedName>
        <fullName evidence="2">Unannotated protein</fullName>
    </submittedName>
</protein>
<proteinExistence type="predicted"/>
<accession>A0A6J6H011</accession>
<evidence type="ECO:0000259" key="1">
    <source>
        <dbReference type="Pfam" id="PF08241"/>
    </source>
</evidence>
<dbReference type="Gene3D" id="3.40.50.150">
    <property type="entry name" value="Vaccinia Virus protein VP39"/>
    <property type="match status" value="1"/>
</dbReference>